<evidence type="ECO:0000256" key="5">
    <source>
        <dbReference type="ARBA" id="ARBA00023242"/>
    </source>
</evidence>
<dbReference type="InterPro" id="IPR013934">
    <property type="entry name" value="Utp13_C"/>
</dbReference>
<evidence type="ECO:0000256" key="6">
    <source>
        <dbReference type="ARBA" id="ARBA00023274"/>
    </source>
</evidence>
<feature type="repeat" description="WD" evidence="7">
    <location>
        <begin position="640"/>
        <end position="681"/>
    </location>
</feature>
<proteinExistence type="predicted"/>
<dbReference type="GO" id="GO:0032040">
    <property type="term" value="C:small-subunit processome"/>
    <property type="evidence" value="ECO:0007669"/>
    <property type="project" value="InterPro"/>
</dbReference>
<evidence type="ECO:0000313" key="10">
    <source>
        <dbReference type="EMBL" id="RHW68540.1"/>
    </source>
</evidence>
<dbReference type="GO" id="GO:0034511">
    <property type="term" value="F:U3 snoRNA binding"/>
    <property type="evidence" value="ECO:0007669"/>
    <property type="project" value="TreeGrafter"/>
</dbReference>
<feature type="compositionally biased region" description="Basic and acidic residues" evidence="8">
    <location>
        <begin position="106"/>
        <end position="119"/>
    </location>
</feature>
<keyword evidence="6" id="KW-0687">Ribonucleoprotein</keyword>
<dbReference type="EMBL" id="QSBY01000011">
    <property type="protein sequence ID" value="RHW68540.1"/>
    <property type="molecule type" value="Genomic_DNA"/>
</dbReference>
<feature type="domain" description="U3 small nucleolar RNA-associated protein 13 C-terminal" evidence="9">
    <location>
        <begin position="780"/>
        <end position="916"/>
    </location>
</feature>
<organism evidence="10 11">
    <name type="scientific">Trypanosoma brucei equiperdum</name>
    <dbReference type="NCBI Taxonomy" id="630700"/>
    <lineage>
        <taxon>Eukaryota</taxon>
        <taxon>Discoba</taxon>
        <taxon>Euglenozoa</taxon>
        <taxon>Kinetoplastea</taxon>
        <taxon>Metakinetoplastina</taxon>
        <taxon>Trypanosomatida</taxon>
        <taxon>Trypanosomatidae</taxon>
        <taxon>Trypanosoma</taxon>
    </lineage>
</organism>
<comment type="caution">
    <text evidence="10">The sequence shown here is derived from an EMBL/GenBank/DDBJ whole genome shotgun (WGS) entry which is preliminary data.</text>
</comment>
<dbReference type="GO" id="GO:0030686">
    <property type="term" value="C:90S preribosome"/>
    <property type="evidence" value="ECO:0007669"/>
    <property type="project" value="TreeGrafter"/>
</dbReference>
<dbReference type="GO" id="GO:0005840">
    <property type="term" value="C:ribosome"/>
    <property type="evidence" value="ECO:0007669"/>
    <property type="project" value="UniProtKB-KW"/>
</dbReference>
<accession>A0A3L6L200</accession>
<comment type="subcellular location">
    <subcellularLocation>
        <location evidence="1">Nucleus</location>
        <location evidence="1">Nucleolus</location>
    </subcellularLocation>
</comment>
<dbReference type="PROSITE" id="PS50082">
    <property type="entry name" value="WD_REPEATS_2"/>
    <property type="match status" value="4"/>
</dbReference>
<dbReference type="SUPFAM" id="SSF50998">
    <property type="entry name" value="Quinoprotein alcohol dehydrogenase-like"/>
    <property type="match status" value="1"/>
</dbReference>
<dbReference type="InterPro" id="IPR015943">
    <property type="entry name" value="WD40/YVTN_repeat-like_dom_sf"/>
</dbReference>
<keyword evidence="5" id="KW-0539">Nucleus</keyword>
<dbReference type="FunFam" id="2.130.10.10:FF:003163">
    <property type="entry name" value="AGR180Wp"/>
    <property type="match status" value="1"/>
</dbReference>
<dbReference type="PANTHER" id="PTHR19854:SF15">
    <property type="entry name" value="TRANSDUCIN BETA-LIKE PROTEIN 3"/>
    <property type="match status" value="1"/>
</dbReference>
<dbReference type="Pfam" id="PF08625">
    <property type="entry name" value="Utp13"/>
    <property type="match status" value="1"/>
</dbReference>
<dbReference type="InterPro" id="IPR011047">
    <property type="entry name" value="Quinoprotein_ADH-like_sf"/>
</dbReference>
<dbReference type="GO" id="GO:0000480">
    <property type="term" value="P:endonucleolytic cleavage in 5'-ETS of tricistronic rRNA transcript (SSU-rRNA, 5.8S rRNA, LSU-rRNA)"/>
    <property type="evidence" value="ECO:0007669"/>
    <property type="project" value="TreeGrafter"/>
</dbReference>
<evidence type="ECO:0000256" key="2">
    <source>
        <dbReference type="ARBA" id="ARBA00022574"/>
    </source>
</evidence>
<dbReference type="AlphaFoldDB" id="A0A3L6L200"/>
<dbReference type="PRINTS" id="PR00320">
    <property type="entry name" value="GPROTEINBRPT"/>
</dbReference>
<dbReference type="Gene3D" id="2.130.10.10">
    <property type="entry name" value="YVTN repeat-like/Quinoprotein amine dehydrogenase"/>
    <property type="match status" value="3"/>
</dbReference>
<evidence type="ECO:0000256" key="3">
    <source>
        <dbReference type="ARBA" id="ARBA00022737"/>
    </source>
</evidence>
<name>A0A3L6L200_9TRYP</name>
<reference evidence="10 11" key="1">
    <citation type="submission" date="2018-09" db="EMBL/GenBank/DDBJ databases">
        <title>whole genome sequence of T. equiperdum IVM-t1 strain.</title>
        <authorList>
            <person name="Suganuma K."/>
        </authorList>
    </citation>
    <scope>NUCLEOTIDE SEQUENCE [LARGE SCALE GENOMIC DNA]</scope>
    <source>
        <strain evidence="10 11">IVM-t1</strain>
    </source>
</reference>
<feature type="repeat" description="WD" evidence="7">
    <location>
        <begin position="486"/>
        <end position="527"/>
    </location>
</feature>
<keyword evidence="2 7" id="KW-0853">WD repeat</keyword>
<keyword evidence="3" id="KW-0677">Repeat</keyword>
<evidence type="ECO:0000256" key="8">
    <source>
        <dbReference type="SAM" id="MobiDB-lite"/>
    </source>
</evidence>
<dbReference type="GO" id="GO:0000472">
    <property type="term" value="P:endonucleolytic cleavage to generate mature 5'-end of SSU-rRNA from (SSU-rRNA, 5.8S rRNA, LSU-rRNA)"/>
    <property type="evidence" value="ECO:0007669"/>
    <property type="project" value="TreeGrafter"/>
</dbReference>
<evidence type="ECO:0000313" key="11">
    <source>
        <dbReference type="Proteomes" id="UP000266743"/>
    </source>
</evidence>
<gene>
    <name evidence="10" type="ORF">DPX39_110008700</name>
</gene>
<dbReference type="PROSITE" id="PS50294">
    <property type="entry name" value="WD_REPEATS_REGION"/>
    <property type="match status" value="4"/>
</dbReference>
<dbReference type="PROSITE" id="PS00678">
    <property type="entry name" value="WD_REPEATS_1"/>
    <property type="match status" value="2"/>
</dbReference>
<feature type="region of interest" description="Disordered" evidence="8">
    <location>
        <begin position="928"/>
        <end position="948"/>
    </location>
</feature>
<protein>
    <submittedName>
        <fullName evidence="10">Putative WD40 repeat protein</fullName>
    </submittedName>
</protein>
<dbReference type="CDD" id="cd00200">
    <property type="entry name" value="WD40"/>
    <property type="match status" value="1"/>
</dbReference>
<dbReference type="PANTHER" id="PTHR19854">
    <property type="entry name" value="TRANSDUCIN BETA-LIKE 3"/>
    <property type="match status" value="1"/>
</dbReference>
<dbReference type="Proteomes" id="UP000266743">
    <property type="component" value="Chromosome 11"/>
</dbReference>
<feature type="repeat" description="WD" evidence="7">
    <location>
        <begin position="197"/>
        <end position="230"/>
    </location>
</feature>
<dbReference type="SMART" id="SM00320">
    <property type="entry name" value="WD40"/>
    <property type="match status" value="9"/>
</dbReference>
<dbReference type="Pfam" id="PF00400">
    <property type="entry name" value="WD40"/>
    <property type="match status" value="4"/>
</dbReference>
<feature type="repeat" description="WD" evidence="7">
    <location>
        <begin position="596"/>
        <end position="637"/>
    </location>
</feature>
<evidence type="ECO:0000256" key="7">
    <source>
        <dbReference type="PROSITE-ProRule" id="PRU00221"/>
    </source>
</evidence>
<sequence>MEGRNCFRTQWSQVPLYSGGNIASLLLLPNSQISSSLHSPCLNGVECLVAACGDTINVLRASDGERLASYTLPVEDVILRIDAVTVAPIAKPSATTKDSHGSVADGKSRKTKRDEVRDGEDTKVVDAAVPFGSYIAVGTRSLQIYVLRVEGVYPNLVEVGETKEGGDGGDQRIISSSVTKAVSDTNLICTLSPLRSWTASQQAISVVQFTFDGSHLVSGSTDGGVKVWDVFQHYLTHNLHSPSACLAHSFYVNSAKEFICVGSFEGHVAVFDFVGKTLVAHARPHLAAVEAICLTADNKHLLSVGRDRKVVIKKMTKTGLEELRAVVVKEHVSSALFESAFRLHIGAMDGVVSTYNVSVTEPLQLSRRRRRVGSDVEESDGELAVRSLVVANKPRGTHEVGLLHGVVEDDNPSRLYTADASFNISLLVPHPEKATYVPDVTLVGFLDQVLDVKLFPPHSPIHRVVVTNSKDLRCYPSQGCLSSVCLSGHSDIVLTCAVSVDTCLIATAGKDCTVRFWSTETWSTIAIGEKGHNADITFISFNAKQSDSYFLLFSVGTDENLCLWDVGTHVLPLVTKRKSSSEEMLPITFTHRAGINSAHEGSIHTLAVAPNDQYVATAGKDKNVNLWTVSGKKLFRDASLKGHRRAVSSLAFSPTDRVLASASNDGSVRLWSLVSLTCVKALQVDRIPVLQLSFFNGGTQLVTGNAEGVLRVWAISVAEVVWSGETHEEKIWALCVSEPEGGNITFISGSADGVLIATEDYTAEEAERVRHERRDVILKEQELANALRKGEYVEAFMLALKLNHPRNLRQVVLRWSIKDAKGCEESLCKVVLPALNEEQLVRLLQFTREWITNARHCGVASLVIHTVLRAFHFSTLAEMPAISKVLEALLAYTQRHTHRVHDMLRRTYYIDYVTRSLVPPELTSQPPFVHSLGSAARPPAKMQRREKT</sequence>
<dbReference type="InterPro" id="IPR001680">
    <property type="entry name" value="WD40_rpt"/>
</dbReference>
<evidence type="ECO:0000256" key="4">
    <source>
        <dbReference type="ARBA" id="ARBA00022980"/>
    </source>
</evidence>
<feature type="region of interest" description="Disordered" evidence="8">
    <location>
        <begin position="93"/>
        <end position="119"/>
    </location>
</feature>
<evidence type="ECO:0000256" key="1">
    <source>
        <dbReference type="ARBA" id="ARBA00004604"/>
    </source>
</evidence>
<evidence type="ECO:0000259" key="9">
    <source>
        <dbReference type="Pfam" id="PF08625"/>
    </source>
</evidence>
<dbReference type="InterPro" id="IPR020472">
    <property type="entry name" value="WD40_PAC1"/>
</dbReference>
<keyword evidence="4" id="KW-0689">Ribosomal protein</keyword>
<dbReference type="InterPro" id="IPR019775">
    <property type="entry name" value="WD40_repeat_CS"/>
</dbReference>
<dbReference type="FunFam" id="2.130.10.10:FF:001660">
    <property type="entry name" value="WD_domain_-_G-beta_repeat /Utp13_specific_WD40_associated_domain_containing_protein_-_putative"/>
    <property type="match status" value="1"/>
</dbReference>